<keyword evidence="4 9" id="KW-1133">Transmembrane helix</keyword>
<evidence type="ECO:0000256" key="7">
    <source>
        <dbReference type="ARBA" id="ARBA00023170"/>
    </source>
</evidence>
<dbReference type="GO" id="GO:0005886">
    <property type="term" value="C:plasma membrane"/>
    <property type="evidence" value="ECO:0007669"/>
    <property type="project" value="UniProtKB-SubCell"/>
</dbReference>
<comment type="subcellular location">
    <subcellularLocation>
        <location evidence="1">Cell membrane</location>
        <topology evidence="1">Multi-pass membrane protein</topology>
    </subcellularLocation>
</comment>
<sequence>MLFVTPAYVQETGQPATSIPENSLEVLLLSPIVSNEVKEILVFILTQVFQLIFATFGIFSNIVNVIVYIKMGFSETSSITLTALSLADLVTELWLLKMAASLYENYDEKVFPVSVTLVYLLSTAAFAMMGYGSWITAIISVERCFCIVFPMKVKSIFTVRRIFILLIIVFILQISSIIPTYATMKVAFVQSPFTNQTSLAVIQSEYGRYIETITSFAAFTIPSVICFSIVVICTIFLVIKLNQSARWRQSTSNASKQDSSVSTKENRVVRTVVVICVIYIFFFAPNVFTFTTMAAYPDFKWADPYLGNLQTRFDDNPLSTVTKAEPSDKMQLKVHVDFKVNIYQPQLYQKKLLSVGSSVLSEYFAYMTILSP</sequence>
<feature type="transmembrane region" description="Helical" evidence="9">
    <location>
        <begin position="216"/>
        <end position="239"/>
    </location>
</feature>
<evidence type="ECO:0000256" key="8">
    <source>
        <dbReference type="ARBA" id="ARBA00023224"/>
    </source>
</evidence>
<evidence type="ECO:0000256" key="6">
    <source>
        <dbReference type="ARBA" id="ARBA00023136"/>
    </source>
</evidence>
<keyword evidence="12" id="KW-1185">Reference proteome</keyword>
<dbReference type="GO" id="GO:0008528">
    <property type="term" value="F:G protein-coupled peptide receptor activity"/>
    <property type="evidence" value="ECO:0007669"/>
    <property type="project" value="TreeGrafter"/>
</dbReference>
<dbReference type="Gene3D" id="1.20.1070.10">
    <property type="entry name" value="Rhodopsin 7-helix transmembrane proteins"/>
    <property type="match status" value="1"/>
</dbReference>
<feature type="transmembrane region" description="Helical" evidence="9">
    <location>
        <begin position="40"/>
        <end position="67"/>
    </location>
</feature>
<feature type="domain" description="G-protein coupled receptors family 1 profile" evidence="10">
    <location>
        <begin position="60"/>
        <end position="285"/>
    </location>
</feature>
<keyword evidence="8" id="KW-0807">Transducer</keyword>
<protein>
    <submittedName>
        <fullName evidence="11">Chemosensory receptor b</fullName>
    </submittedName>
</protein>
<accession>A0AAV3YL07</accession>
<evidence type="ECO:0000313" key="12">
    <source>
        <dbReference type="Proteomes" id="UP000735302"/>
    </source>
</evidence>
<keyword evidence="6 9" id="KW-0472">Membrane</keyword>
<dbReference type="PANTHER" id="PTHR24230">
    <property type="entry name" value="G-PROTEIN COUPLED RECEPTOR"/>
    <property type="match status" value="1"/>
</dbReference>
<feature type="transmembrane region" description="Helical" evidence="9">
    <location>
        <begin position="272"/>
        <end position="296"/>
    </location>
</feature>
<comment type="caution">
    <text evidence="11">The sequence shown here is derived from an EMBL/GenBank/DDBJ whole genome shotgun (WGS) entry which is preliminary data.</text>
</comment>
<dbReference type="Pfam" id="PF00001">
    <property type="entry name" value="7tm_1"/>
    <property type="match status" value="1"/>
</dbReference>
<dbReference type="SUPFAM" id="SSF81321">
    <property type="entry name" value="Family A G protein-coupled receptor-like"/>
    <property type="match status" value="1"/>
</dbReference>
<dbReference type="InterPro" id="IPR017452">
    <property type="entry name" value="GPCR_Rhodpsn_7TM"/>
</dbReference>
<keyword evidence="5" id="KW-0297">G-protein coupled receptor</keyword>
<feature type="transmembrane region" description="Helical" evidence="9">
    <location>
        <begin position="116"/>
        <end position="141"/>
    </location>
</feature>
<keyword evidence="7 11" id="KW-0675">Receptor</keyword>
<evidence type="ECO:0000259" key="10">
    <source>
        <dbReference type="PROSITE" id="PS50262"/>
    </source>
</evidence>
<dbReference type="PROSITE" id="PS50262">
    <property type="entry name" value="G_PROTEIN_RECEP_F1_2"/>
    <property type="match status" value="1"/>
</dbReference>
<evidence type="ECO:0000256" key="5">
    <source>
        <dbReference type="ARBA" id="ARBA00023040"/>
    </source>
</evidence>
<evidence type="ECO:0000256" key="3">
    <source>
        <dbReference type="ARBA" id="ARBA00022692"/>
    </source>
</evidence>
<feature type="transmembrane region" description="Helical" evidence="9">
    <location>
        <begin position="162"/>
        <end position="182"/>
    </location>
</feature>
<dbReference type="GO" id="GO:0007218">
    <property type="term" value="P:neuropeptide signaling pathway"/>
    <property type="evidence" value="ECO:0007669"/>
    <property type="project" value="TreeGrafter"/>
</dbReference>
<evidence type="ECO:0000256" key="4">
    <source>
        <dbReference type="ARBA" id="ARBA00022989"/>
    </source>
</evidence>
<dbReference type="AlphaFoldDB" id="A0AAV3YL07"/>
<proteinExistence type="predicted"/>
<evidence type="ECO:0000256" key="1">
    <source>
        <dbReference type="ARBA" id="ARBA00004651"/>
    </source>
</evidence>
<evidence type="ECO:0000256" key="9">
    <source>
        <dbReference type="SAM" id="Phobius"/>
    </source>
</evidence>
<dbReference type="EMBL" id="BLXT01001120">
    <property type="protein sequence ID" value="GFN83222.1"/>
    <property type="molecule type" value="Genomic_DNA"/>
</dbReference>
<organism evidence="11 12">
    <name type="scientific">Plakobranchus ocellatus</name>
    <dbReference type="NCBI Taxonomy" id="259542"/>
    <lineage>
        <taxon>Eukaryota</taxon>
        <taxon>Metazoa</taxon>
        <taxon>Spiralia</taxon>
        <taxon>Lophotrochozoa</taxon>
        <taxon>Mollusca</taxon>
        <taxon>Gastropoda</taxon>
        <taxon>Heterobranchia</taxon>
        <taxon>Euthyneura</taxon>
        <taxon>Panpulmonata</taxon>
        <taxon>Sacoglossa</taxon>
        <taxon>Placobranchoidea</taxon>
        <taxon>Plakobranchidae</taxon>
        <taxon>Plakobranchus</taxon>
    </lineage>
</organism>
<evidence type="ECO:0000256" key="2">
    <source>
        <dbReference type="ARBA" id="ARBA00022475"/>
    </source>
</evidence>
<dbReference type="InterPro" id="IPR000276">
    <property type="entry name" value="GPCR_Rhodpsn"/>
</dbReference>
<evidence type="ECO:0000313" key="11">
    <source>
        <dbReference type="EMBL" id="GFN83222.1"/>
    </source>
</evidence>
<reference evidence="11 12" key="1">
    <citation type="journal article" date="2021" name="Elife">
        <title>Chloroplast acquisition without the gene transfer in kleptoplastic sea slugs, Plakobranchus ocellatus.</title>
        <authorList>
            <person name="Maeda T."/>
            <person name="Takahashi S."/>
            <person name="Yoshida T."/>
            <person name="Shimamura S."/>
            <person name="Takaki Y."/>
            <person name="Nagai Y."/>
            <person name="Toyoda A."/>
            <person name="Suzuki Y."/>
            <person name="Arimoto A."/>
            <person name="Ishii H."/>
            <person name="Satoh N."/>
            <person name="Nishiyama T."/>
            <person name="Hasebe M."/>
            <person name="Maruyama T."/>
            <person name="Minagawa J."/>
            <person name="Obokata J."/>
            <person name="Shigenobu S."/>
        </authorList>
    </citation>
    <scope>NUCLEOTIDE SEQUENCE [LARGE SCALE GENOMIC DNA]</scope>
</reference>
<name>A0AAV3YL07_9GAST</name>
<gene>
    <name evidence="11" type="ORF">PoB_000972800</name>
</gene>
<dbReference type="Proteomes" id="UP000735302">
    <property type="component" value="Unassembled WGS sequence"/>
</dbReference>
<keyword evidence="2" id="KW-1003">Cell membrane</keyword>
<keyword evidence="3 9" id="KW-0812">Transmembrane</keyword>